<dbReference type="RefSeq" id="WP_112159568.1">
    <property type="nucleotide sequence ID" value="NZ_QKRX01000008.1"/>
</dbReference>
<dbReference type="Proteomes" id="UP000250744">
    <property type="component" value="Unassembled WGS sequence"/>
</dbReference>
<keyword evidence="1" id="KW-0812">Transmembrane</keyword>
<dbReference type="PANTHER" id="PTHR42208">
    <property type="entry name" value="HEAVY METAL TRANSPORTER-RELATED"/>
    <property type="match status" value="1"/>
</dbReference>
<feature type="transmembrane region" description="Helical" evidence="1">
    <location>
        <begin position="55"/>
        <end position="73"/>
    </location>
</feature>
<keyword evidence="4" id="KW-1185">Reference proteome</keyword>
<evidence type="ECO:0000256" key="1">
    <source>
        <dbReference type="SAM" id="Phobius"/>
    </source>
</evidence>
<evidence type="ECO:0000313" key="3">
    <source>
        <dbReference type="EMBL" id="RAU17719.1"/>
    </source>
</evidence>
<feature type="transmembrane region" description="Helical" evidence="1">
    <location>
        <begin position="133"/>
        <end position="154"/>
    </location>
</feature>
<keyword evidence="1" id="KW-0472">Membrane</keyword>
<keyword evidence="1" id="KW-1133">Transmembrane helix</keyword>
<dbReference type="Pfam" id="PF13386">
    <property type="entry name" value="DsbD_2"/>
    <property type="match status" value="1"/>
</dbReference>
<feature type="transmembrane region" description="Helical" evidence="1">
    <location>
        <begin position="79"/>
        <end position="101"/>
    </location>
</feature>
<dbReference type="PANTHER" id="PTHR42208:SF1">
    <property type="entry name" value="HEAVY METAL TRANSPORTER"/>
    <property type="match status" value="1"/>
</dbReference>
<sequence length="224" mass="23702">MTEPLLISTAIMIGLLGSTHCIGMCGGIAASIGLQRHRSTLSNASFLMSYNLGRICSYAIAGALLGSVGALVATGISGLILRSFAGLMLIAMGLYIGQWWLGITHLEKVGSKLWKLIGPSASRLMPVKTLPQALLLGVAWGWLPCGLVYSTLLWSSSAGSWQQGALLMAGFGLGTLPAMFTTGLLAQQVKTLLQQKWTRKLSALVIITFGIFTLPLSELISISH</sequence>
<feature type="domain" description="Urease accessory protein UreH-like transmembrane" evidence="2">
    <location>
        <begin position="9"/>
        <end position="211"/>
    </location>
</feature>
<dbReference type="OrthoDB" id="9798690at2"/>
<organism evidence="3 4">
    <name type="scientific">Nitrincola tibetensis</name>
    <dbReference type="NCBI Taxonomy" id="2219697"/>
    <lineage>
        <taxon>Bacteria</taxon>
        <taxon>Pseudomonadati</taxon>
        <taxon>Pseudomonadota</taxon>
        <taxon>Gammaproteobacteria</taxon>
        <taxon>Oceanospirillales</taxon>
        <taxon>Oceanospirillaceae</taxon>
        <taxon>Nitrincola</taxon>
    </lineage>
</organism>
<comment type="caution">
    <text evidence="3">The sequence shown here is derived from an EMBL/GenBank/DDBJ whole genome shotgun (WGS) entry which is preliminary data.</text>
</comment>
<dbReference type="EMBL" id="QKRX01000008">
    <property type="protein sequence ID" value="RAU17719.1"/>
    <property type="molecule type" value="Genomic_DNA"/>
</dbReference>
<protein>
    <submittedName>
        <fullName evidence="3">Sulfite exporter TauE/SafE family protein</fullName>
    </submittedName>
</protein>
<name>A0A364NKQ9_9GAMM</name>
<proteinExistence type="predicted"/>
<accession>A0A364NKQ9</accession>
<dbReference type="AlphaFoldDB" id="A0A364NKQ9"/>
<feature type="transmembrane region" description="Helical" evidence="1">
    <location>
        <begin position="201"/>
        <end position="222"/>
    </location>
</feature>
<evidence type="ECO:0000313" key="4">
    <source>
        <dbReference type="Proteomes" id="UP000250744"/>
    </source>
</evidence>
<dbReference type="InterPro" id="IPR039447">
    <property type="entry name" value="UreH-like_TM_dom"/>
</dbReference>
<feature type="transmembrane region" description="Helical" evidence="1">
    <location>
        <begin position="166"/>
        <end position="189"/>
    </location>
</feature>
<gene>
    <name evidence="3" type="ORF">DN062_12030</name>
</gene>
<evidence type="ECO:0000259" key="2">
    <source>
        <dbReference type="Pfam" id="PF13386"/>
    </source>
</evidence>
<feature type="transmembrane region" description="Helical" evidence="1">
    <location>
        <begin position="6"/>
        <end position="34"/>
    </location>
</feature>
<reference evidence="3 4" key="1">
    <citation type="submission" date="2018-06" db="EMBL/GenBank/DDBJ databases">
        <title>Nitrincola tibetense sp. nov., isolated from Lake XuguoCo on Tibetan Plateau.</title>
        <authorList>
            <person name="Xing P."/>
        </authorList>
    </citation>
    <scope>NUCLEOTIDE SEQUENCE [LARGE SCALE GENOMIC DNA]</scope>
    <source>
        <strain evidence="4">xg18</strain>
    </source>
</reference>